<dbReference type="AlphaFoldDB" id="A0A6G1KUT3"/>
<evidence type="ECO:0000313" key="2">
    <source>
        <dbReference type="EMBL" id="KAF2764433.1"/>
    </source>
</evidence>
<reference evidence="2" key="1">
    <citation type="journal article" date="2020" name="Stud. Mycol.">
        <title>101 Dothideomycetes genomes: a test case for predicting lifestyles and emergence of pathogens.</title>
        <authorList>
            <person name="Haridas S."/>
            <person name="Albert R."/>
            <person name="Binder M."/>
            <person name="Bloem J."/>
            <person name="Labutti K."/>
            <person name="Salamov A."/>
            <person name="Andreopoulos B."/>
            <person name="Baker S."/>
            <person name="Barry K."/>
            <person name="Bills G."/>
            <person name="Bluhm B."/>
            <person name="Cannon C."/>
            <person name="Castanera R."/>
            <person name="Culley D."/>
            <person name="Daum C."/>
            <person name="Ezra D."/>
            <person name="Gonzalez J."/>
            <person name="Henrissat B."/>
            <person name="Kuo A."/>
            <person name="Liang C."/>
            <person name="Lipzen A."/>
            <person name="Lutzoni F."/>
            <person name="Magnuson J."/>
            <person name="Mondo S."/>
            <person name="Nolan M."/>
            <person name="Ohm R."/>
            <person name="Pangilinan J."/>
            <person name="Park H.-J."/>
            <person name="Ramirez L."/>
            <person name="Alfaro M."/>
            <person name="Sun H."/>
            <person name="Tritt A."/>
            <person name="Yoshinaga Y."/>
            <person name="Zwiers L.-H."/>
            <person name="Turgeon B."/>
            <person name="Goodwin S."/>
            <person name="Spatafora J."/>
            <person name="Crous P."/>
            <person name="Grigoriev I."/>
        </authorList>
    </citation>
    <scope>NUCLEOTIDE SEQUENCE</scope>
    <source>
        <strain evidence="2">CBS 116005</strain>
    </source>
</reference>
<feature type="region of interest" description="Disordered" evidence="1">
    <location>
        <begin position="45"/>
        <end position="73"/>
    </location>
</feature>
<gene>
    <name evidence="2" type="ORF">EJ03DRAFT_27971</name>
</gene>
<keyword evidence="3" id="KW-1185">Reference proteome</keyword>
<evidence type="ECO:0000313" key="3">
    <source>
        <dbReference type="Proteomes" id="UP000799436"/>
    </source>
</evidence>
<protein>
    <submittedName>
        <fullName evidence="2">Uncharacterized protein</fullName>
    </submittedName>
</protein>
<sequence>MRMQSTTPPILIRRAAASSRQAFVQLLICSEATLNPFNLQRSLAPNASTCSSHSASQQTIQDTHSKKLGYGTAESCSRLKDRKRLQRQEV</sequence>
<feature type="compositionally biased region" description="Polar residues" evidence="1">
    <location>
        <begin position="45"/>
        <end position="62"/>
    </location>
</feature>
<dbReference type="EMBL" id="ML995923">
    <property type="protein sequence ID" value="KAF2764433.1"/>
    <property type="molecule type" value="Genomic_DNA"/>
</dbReference>
<name>A0A6G1KUT3_9PEZI</name>
<accession>A0A6G1KUT3</accession>
<proteinExistence type="predicted"/>
<evidence type="ECO:0000256" key="1">
    <source>
        <dbReference type="SAM" id="MobiDB-lite"/>
    </source>
</evidence>
<dbReference type="Proteomes" id="UP000799436">
    <property type="component" value="Unassembled WGS sequence"/>
</dbReference>
<organism evidence="2 3">
    <name type="scientific">Teratosphaeria nubilosa</name>
    <dbReference type="NCBI Taxonomy" id="161662"/>
    <lineage>
        <taxon>Eukaryota</taxon>
        <taxon>Fungi</taxon>
        <taxon>Dikarya</taxon>
        <taxon>Ascomycota</taxon>
        <taxon>Pezizomycotina</taxon>
        <taxon>Dothideomycetes</taxon>
        <taxon>Dothideomycetidae</taxon>
        <taxon>Mycosphaerellales</taxon>
        <taxon>Teratosphaeriaceae</taxon>
        <taxon>Teratosphaeria</taxon>
    </lineage>
</organism>